<evidence type="ECO:0000313" key="2">
    <source>
        <dbReference type="EMBL" id="MBC8537979.1"/>
    </source>
</evidence>
<keyword evidence="3" id="KW-1185">Reference proteome</keyword>
<dbReference type="EMBL" id="JACRSS010000001">
    <property type="protein sequence ID" value="MBC8537979.1"/>
    <property type="molecule type" value="Genomic_DNA"/>
</dbReference>
<dbReference type="InterPro" id="IPR023908">
    <property type="entry name" value="xxxLxxG_rpt"/>
</dbReference>
<keyword evidence="1" id="KW-0732">Signal</keyword>
<accession>A0A926HVI0</accession>
<gene>
    <name evidence="2" type="ORF">H8693_03385</name>
</gene>
<evidence type="ECO:0000313" key="3">
    <source>
        <dbReference type="Proteomes" id="UP000617951"/>
    </source>
</evidence>
<dbReference type="RefSeq" id="WP_249279787.1">
    <property type="nucleotide sequence ID" value="NZ_JACRSS010000001.1"/>
</dbReference>
<dbReference type="SUPFAM" id="SSF58104">
    <property type="entry name" value="Methyl-accepting chemotaxis protein (MCP) signaling domain"/>
    <property type="match status" value="1"/>
</dbReference>
<proteinExistence type="predicted"/>
<evidence type="ECO:0000256" key="1">
    <source>
        <dbReference type="SAM" id="SignalP"/>
    </source>
</evidence>
<dbReference type="AlphaFoldDB" id="A0A926HVI0"/>
<reference evidence="2" key="1">
    <citation type="submission" date="2020-08" db="EMBL/GenBank/DDBJ databases">
        <title>Genome public.</title>
        <authorList>
            <person name="Liu C."/>
            <person name="Sun Q."/>
        </authorList>
    </citation>
    <scope>NUCLEOTIDE SEQUENCE</scope>
    <source>
        <strain evidence="2">NSJ-63</strain>
    </source>
</reference>
<dbReference type="Proteomes" id="UP000617951">
    <property type="component" value="Unassembled WGS sequence"/>
</dbReference>
<feature type="chain" id="PRO_5036920209" description="X-X-X-Leu-X-X-Gly heptad repeats" evidence="1">
    <location>
        <begin position="28"/>
        <end position="623"/>
    </location>
</feature>
<sequence>MKHKKYRWTALLLAAAMTLGCVGVAYAGAENGTAAAQANVSGMEKEETVYVLSKADGSVNQIIVSDHLKNPEGAASIPDSSSLSDIENVKGEETFTTQGGEMVWAANGGDIYYQGTSDKELPLDMHVKYTLDGREIAPEELAGKSGKVTMRFDYVNKQKVTVAVDGKQMEVSVPFVVMTGLVLEGDHFKNVTVENGKVLDDGDRYIVTGMALPGWKESLELTGEEIEIPEYVEITADVTDFSLTASVSVALSNILDELDLADIDDIGDLTDSLNDLSQASTALVEGTEQLYDGVSELAEKSGTLTSGIDKLNQGSRELKDGSRSLAAGTGELASGMKDLSSNMSGLTDGLKDAAAGGNALQQGCSQLTEGARELSNGVAAAQAGLQSLSEGMDTAYGSLTQTIAANEKVLEGLKAVYAQMPSEDIQTMIGTLEQTIAGQKQIAASLKPGNQGLKDGVLALQSGGRELADGAAALQEGIGRVSVGVGDLQNGLNQAYAGSQALNDGAQKLYQGSAEASQGAAALQQGSSQLNAGIGALKDGSGALIEGIGQLKEGALTLRDGMAQFDEEGIRKLVDAFDGDLQGLVEHFKAMQKAAEAYNNYSGLRDGMAGSVKFIYKTDEIGE</sequence>
<comment type="caution">
    <text evidence="2">The sequence shown here is derived from an EMBL/GenBank/DDBJ whole genome shotgun (WGS) entry which is preliminary data.</text>
</comment>
<dbReference type="PROSITE" id="PS51257">
    <property type="entry name" value="PROKAR_LIPOPROTEIN"/>
    <property type="match status" value="1"/>
</dbReference>
<feature type="signal peptide" evidence="1">
    <location>
        <begin position="1"/>
        <end position="27"/>
    </location>
</feature>
<dbReference type="NCBIfam" id="TIGR03057">
    <property type="entry name" value="xxxLxxG_by_4"/>
    <property type="match status" value="4"/>
</dbReference>
<dbReference type="Gene3D" id="1.10.287.950">
    <property type="entry name" value="Methyl-accepting chemotaxis protein"/>
    <property type="match status" value="2"/>
</dbReference>
<organism evidence="2 3">
    <name type="scientific">Guopingia tenuis</name>
    <dbReference type="NCBI Taxonomy" id="2763656"/>
    <lineage>
        <taxon>Bacteria</taxon>
        <taxon>Bacillati</taxon>
        <taxon>Bacillota</taxon>
        <taxon>Clostridia</taxon>
        <taxon>Christensenellales</taxon>
        <taxon>Christensenellaceae</taxon>
        <taxon>Guopingia</taxon>
    </lineage>
</organism>
<evidence type="ECO:0008006" key="4">
    <source>
        <dbReference type="Google" id="ProtNLM"/>
    </source>
</evidence>
<protein>
    <recommendedName>
        <fullName evidence="4">X-X-X-Leu-X-X-Gly heptad repeats</fullName>
    </recommendedName>
</protein>
<name>A0A926HVI0_9FIRM</name>